<keyword evidence="2" id="KW-0732">Signal</keyword>
<evidence type="ECO:0000313" key="5">
    <source>
        <dbReference type="Proteomes" id="UP001500954"/>
    </source>
</evidence>
<dbReference type="Proteomes" id="UP001500954">
    <property type="component" value="Unassembled WGS sequence"/>
</dbReference>
<proteinExistence type="predicted"/>
<dbReference type="PANTHER" id="PTHR48081:SF6">
    <property type="entry name" value="PEPTIDASE S9 PROLYL OLIGOPEPTIDASE CATALYTIC DOMAIN-CONTAINING PROTEIN"/>
    <property type="match status" value="1"/>
</dbReference>
<dbReference type="GO" id="GO:0016787">
    <property type="term" value="F:hydrolase activity"/>
    <property type="evidence" value="ECO:0007669"/>
    <property type="project" value="UniProtKB-KW"/>
</dbReference>
<name>A0ABP6XGV7_9FLAO</name>
<dbReference type="InterPro" id="IPR029058">
    <property type="entry name" value="AB_hydrolase_fold"/>
</dbReference>
<dbReference type="InterPro" id="IPR050300">
    <property type="entry name" value="GDXG_lipolytic_enzyme"/>
</dbReference>
<protein>
    <submittedName>
        <fullName evidence="4">Alpha/beta hydrolase</fullName>
    </submittedName>
</protein>
<dbReference type="PANTHER" id="PTHR48081">
    <property type="entry name" value="AB HYDROLASE SUPERFAMILY PROTEIN C4A8.06C"/>
    <property type="match status" value="1"/>
</dbReference>
<gene>
    <name evidence="4" type="ORF">GCM10022395_16510</name>
</gene>
<dbReference type="SUPFAM" id="SSF53474">
    <property type="entry name" value="alpha/beta-Hydrolases"/>
    <property type="match status" value="1"/>
</dbReference>
<accession>A0ABP6XGV7</accession>
<feature type="chain" id="PRO_5045471643" evidence="2">
    <location>
        <begin position="30"/>
        <end position="316"/>
    </location>
</feature>
<feature type="signal peptide" evidence="2">
    <location>
        <begin position="1"/>
        <end position="29"/>
    </location>
</feature>
<evidence type="ECO:0000256" key="1">
    <source>
        <dbReference type="ARBA" id="ARBA00022801"/>
    </source>
</evidence>
<comment type="caution">
    <text evidence="4">The sequence shown here is derived from an EMBL/GenBank/DDBJ whole genome shotgun (WGS) entry which is preliminary data.</text>
</comment>
<keyword evidence="1 4" id="KW-0378">Hydrolase</keyword>
<evidence type="ECO:0000313" key="4">
    <source>
        <dbReference type="EMBL" id="GAA3566995.1"/>
    </source>
</evidence>
<dbReference type="InterPro" id="IPR049492">
    <property type="entry name" value="BD-FAE-like_dom"/>
</dbReference>
<dbReference type="EMBL" id="BAABCY010000038">
    <property type="protein sequence ID" value="GAA3566995.1"/>
    <property type="molecule type" value="Genomic_DNA"/>
</dbReference>
<organism evidence="4 5">
    <name type="scientific">Snuella lapsa</name>
    <dbReference type="NCBI Taxonomy" id="870481"/>
    <lineage>
        <taxon>Bacteria</taxon>
        <taxon>Pseudomonadati</taxon>
        <taxon>Bacteroidota</taxon>
        <taxon>Flavobacteriia</taxon>
        <taxon>Flavobacteriales</taxon>
        <taxon>Flavobacteriaceae</taxon>
        <taxon>Snuella</taxon>
    </lineage>
</organism>
<dbReference type="Pfam" id="PF20434">
    <property type="entry name" value="BD-FAE"/>
    <property type="match status" value="1"/>
</dbReference>
<feature type="domain" description="BD-FAE-like" evidence="3">
    <location>
        <begin position="71"/>
        <end position="271"/>
    </location>
</feature>
<evidence type="ECO:0000259" key="3">
    <source>
        <dbReference type="Pfam" id="PF20434"/>
    </source>
</evidence>
<dbReference type="Gene3D" id="3.40.50.1820">
    <property type="entry name" value="alpha/beta hydrolase"/>
    <property type="match status" value="1"/>
</dbReference>
<sequence>MNTINTNTVRYLSLFFTIVTLSFVSMCQAQDITIPLWKEGIPNQRKTSEKEIATKTDILRIGNVQKPTLACYFPPDSINTHKAIIICPGGAYKILAYNLEGTTIAKWFQERGIAAFVLKYRLPTSNSLVIPHKAPLQDLQKAVRLVRHKAGDWQISENNVGVMGFSAGGHLVSTLGVHYNEETYQPRRLEDSLSARPDFMALLYPVITMNASYAHKGSINNLLGDSPPQTLLDYYSNEQHINSQTPPTFLVHATDDRGVPVENTLAFYQKLKIASVPAEMHVYQEGGHGFGIAPNNEQLHTWIDLLYNWILNLDNK</sequence>
<evidence type="ECO:0000256" key="2">
    <source>
        <dbReference type="SAM" id="SignalP"/>
    </source>
</evidence>
<reference evidence="5" key="1">
    <citation type="journal article" date="2019" name="Int. J. Syst. Evol. Microbiol.">
        <title>The Global Catalogue of Microorganisms (GCM) 10K type strain sequencing project: providing services to taxonomists for standard genome sequencing and annotation.</title>
        <authorList>
            <consortium name="The Broad Institute Genomics Platform"/>
            <consortium name="The Broad Institute Genome Sequencing Center for Infectious Disease"/>
            <person name="Wu L."/>
            <person name="Ma J."/>
        </authorList>
    </citation>
    <scope>NUCLEOTIDE SEQUENCE [LARGE SCALE GENOMIC DNA]</scope>
    <source>
        <strain evidence="5">JCM 17111</strain>
    </source>
</reference>
<dbReference type="RefSeq" id="WP_345005456.1">
    <property type="nucleotide sequence ID" value="NZ_BAABCY010000038.1"/>
</dbReference>
<keyword evidence="5" id="KW-1185">Reference proteome</keyword>